<organism evidence="1 2">
    <name type="scientific">Tenacibaculum skagerrakense</name>
    <dbReference type="NCBI Taxonomy" id="186571"/>
    <lineage>
        <taxon>Bacteria</taxon>
        <taxon>Pseudomonadati</taxon>
        <taxon>Bacteroidota</taxon>
        <taxon>Flavobacteriia</taxon>
        <taxon>Flavobacteriales</taxon>
        <taxon>Flavobacteriaceae</taxon>
        <taxon>Tenacibaculum</taxon>
    </lineage>
</organism>
<reference evidence="1 2" key="1">
    <citation type="submission" date="2019-03" db="EMBL/GenBank/DDBJ databases">
        <title>Genomic Encyclopedia of Type Strains, Phase IV (KMG-IV): sequencing the most valuable type-strain genomes for metagenomic binning, comparative biology and taxonomic classification.</title>
        <authorList>
            <person name="Goeker M."/>
        </authorList>
    </citation>
    <scope>NUCLEOTIDE SEQUENCE [LARGE SCALE GENOMIC DNA]</scope>
    <source>
        <strain evidence="1 2">DSM 14836</strain>
    </source>
</reference>
<dbReference type="Proteomes" id="UP000294564">
    <property type="component" value="Unassembled WGS sequence"/>
</dbReference>
<proteinExistence type="predicted"/>
<dbReference type="AlphaFoldDB" id="A0A4R2NJU7"/>
<name>A0A4R2NJU7_9FLAO</name>
<accession>A0A4R2NJU7</accession>
<gene>
    <name evidence="1" type="ORF">EV195_1181</name>
</gene>
<evidence type="ECO:0000313" key="1">
    <source>
        <dbReference type="EMBL" id="TCP21515.1"/>
    </source>
</evidence>
<protein>
    <submittedName>
        <fullName evidence="1">Uncharacterized protein</fullName>
    </submittedName>
</protein>
<sequence>MNQLKAKIKYLKSFLKSEWDFNDYPLETWKNPNAEQNDLEYGAKFTNWWSLVAHGESENKAVENLKKHLADFKKNNTEIPRPGANVPIEYIESDRIEKNEHIAVEFFDKIIGINFYDCFISDLSSLHDFDLADEQTLEKIESEFGIVPKDKDYFLSDIFEQINKKASG</sequence>
<dbReference type="RefSeq" id="WP_132796033.1">
    <property type="nucleotide sequence ID" value="NZ_SLXM01000018.1"/>
</dbReference>
<dbReference type="EMBL" id="SLXM01000018">
    <property type="protein sequence ID" value="TCP21515.1"/>
    <property type="molecule type" value="Genomic_DNA"/>
</dbReference>
<dbReference type="OrthoDB" id="1426431at2"/>
<evidence type="ECO:0000313" key="2">
    <source>
        <dbReference type="Proteomes" id="UP000294564"/>
    </source>
</evidence>
<keyword evidence="2" id="KW-1185">Reference proteome</keyword>
<comment type="caution">
    <text evidence="1">The sequence shown here is derived from an EMBL/GenBank/DDBJ whole genome shotgun (WGS) entry which is preliminary data.</text>
</comment>